<dbReference type="AlphaFoldDB" id="H2XSZ4"/>
<dbReference type="Proteomes" id="UP000008144">
    <property type="component" value="Unassembled WGS sequence"/>
</dbReference>
<keyword evidence="2" id="KW-1185">Reference proteome</keyword>
<accession>H2XSZ4</accession>
<protein>
    <submittedName>
        <fullName evidence="1">Uncharacterized protein</fullName>
    </submittedName>
</protein>
<reference evidence="2" key="1">
    <citation type="journal article" date="2002" name="Science">
        <title>The draft genome of Ciona intestinalis: insights into chordate and vertebrate origins.</title>
        <authorList>
            <person name="Dehal P."/>
            <person name="Satou Y."/>
            <person name="Campbell R.K."/>
            <person name="Chapman J."/>
            <person name="Degnan B."/>
            <person name="De Tomaso A."/>
            <person name="Davidson B."/>
            <person name="Di Gregorio A."/>
            <person name="Gelpke M."/>
            <person name="Goodstein D.M."/>
            <person name="Harafuji N."/>
            <person name="Hastings K.E."/>
            <person name="Ho I."/>
            <person name="Hotta K."/>
            <person name="Huang W."/>
            <person name="Kawashima T."/>
            <person name="Lemaire P."/>
            <person name="Martinez D."/>
            <person name="Meinertzhagen I.A."/>
            <person name="Necula S."/>
            <person name="Nonaka M."/>
            <person name="Putnam N."/>
            <person name="Rash S."/>
            <person name="Saiga H."/>
            <person name="Satake M."/>
            <person name="Terry A."/>
            <person name="Yamada L."/>
            <person name="Wang H.G."/>
            <person name="Awazu S."/>
            <person name="Azumi K."/>
            <person name="Boore J."/>
            <person name="Branno M."/>
            <person name="Chin-Bow S."/>
            <person name="DeSantis R."/>
            <person name="Doyle S."/>
            <person name="Francino P."/>
            <person name="Keys D.N."/>
            <person name="Haga S."/>
            <person name="Hayashi H."/>
            <person name="Hino K."/>
            <person name="Imai K.S."/>
            <person name="Inaba K."/>
            <person name="Kano S."/>
            <person name="Kobayashi K."/>
            <person name="Kobayashi M."/>
            <person name="Lee B.I."/>
            <person name="Makabe K.W."/>
            <person name="Manohar C."/>
            <person name="Matassi G."/>
            <person name="Medina M."/>
            <person name="Mochizuki Y."/>
            <person name="Mount S."/>
            <person name="Morishita T."/>
            <person name="Miura S."/>
            <person name="Nakayama A."/>
            <person name="Nishizaka S."/>
            <person name="Nomoto H."/>
            <person name="Ohta F."/>
            <person name="Oishi K."/>
            <person name="Rigoutsos I."/>
            <person name="Sano M."/>
            <person name="Sasaki A."/>
            <person name="Sasakura Y."/>
            <person name="Shoguchi E."/>
            <person name="Shin-i T."/>
            <person name="Spagnuolo A."/>
            <person name="Stainier D."/>
            <person name="Suzuki M.M."/>
            <person name="Tassy O."/>
            <person name="Takatori N."/>
            <person name="Tokuoka M."/>
            <person name="Yagi K."/>
            <person name="Yoshizaki F."/>
            <person name="Wada S."/>
            <person name="Zhang C."/>
            <person name="Hyatt P.D."/>
            <person name="Larimer F."/>
            <person name="Detter C."/>
            <person name="Doggett N."/>
            <person name="Glavina T."/>
            <person name="Hawkins T."/>
            <person name="Richardson P."/>
            <person name="Lucas S."/>
            <person name="Kohara Y."/>
            <person name="Levine M."/>
            <person name="Satoh N."/>
            <person name="Rokhsar D.S."/>
        </authorList>
    </citation>
    <scope>NUCLEOTIDE SEQUENCE [LARGE SCALE GENOMIC DNA]</scope>
</reference>
<reference evidence="1" key="2">
    <citation type="submission" date="2025-08" db="UniProtKB">
        <authorList>
            <consortium name="Ensembl"/>
        </authorList>
    </citation>
    <scope>IDENTIFICATION</scope>
</reference>
<proteinExistence type="predicted"/>
<evidence type="ECO:0000313" key="1">
    <source>
        <dbReference type="Ensembl" id="ENSCINP00000032778.1"/>
    </source>
</evidence>
<dbReference type="HOGENOM" id="CLU_2811613_0_0_1"/>
<dbReference type="InParanoid" id="H2XSZ4"/>
<name>H2XSZ4_CIOIN</name>
<evidence type="ECO:0000313" key="2">
    <source>
        <dbReference type="Proteomes" id="UP000008144"/>
    </source>
</evidence>
<organism evidence="1 2">
    <name type="scientific">Ciona intestinalis</name>
    <name type="common">Transparent sea squirt</name>
    <name type="synonym">Ascidia intestinalis</name>
    <dbReference type="NCBI Taxonomy" id="7719"/>
    <lineage>
        <taxon>Eukaryota</taxon>
        <taxon>Metazoa</taxon>
        <taxon>Chordata</taxon>
        <taxon>Tunicata</taxon>
        <taxon>Ascidiacea</taxon>
        <taxon>Phlebobranchia</taxon>
        <taxon>Cionidae</taxon>
        <taxon>Ciona</taxon>
    </lineage>
</organism>
<dbReference type="Ensembl" id="ENSCINT00000034917.1">
    <property type="protein sequence ID" value="ENSCINP00000032778.1"/>
    <property type="gene ID" value="ENSCING00000024243.1"/>
</dbReference>
<sequence length="67" mass="8075">MKPRSKKTFTRDHTRRTQRFSHWLHSTPSVRIRIVLFHRTQTSFTVVASDYVETAIEFNRCMQISCF</sequence>
<reference evidence="1" key="3">
    <citation type="submission" date="2025-09" db="UniProtKB">
        <authorList>
            <consortium name="Ensembl"/>
        </authorList>
    </citation>
    <scope>IDENTIFICATION</scope>
</reference>